<dbReference type="AlphaFoldDB" id="A0A8E2IMV8"/>
<keyword evidence="5" id="KW-0456">Lyase</keyword>
<dbReference type="SUPFAM" id="SSF55073">
    <property type="entry name" value="Nucleotide cyclase"/>
    <property type="match status" value="1"/>
</dbReference>
<dbReference type="PROSITE" id="PS50125">
    <property type="entry name" value="GUANYLATE_CYCLASE_2"/>
    <property type="match status" value="1"/>
</dbReference>
<evidence type="ECO:0000256" key="1">
    <source>
        <dbReference type="ARBA" id="ARBA00005381"/>
    </source>
</evidence>
<dbReference type="Proteomes" id="UP000271464">
    <property type="component" value="Unassembled WGS sequence"/>
</dbReference>
<dbReference type="CDD" id="cd07302">
    <property type="entry name" value="CHD"/>
    <property type="match status" value="1"/>
</dbReference>
<name>A0A8E2IMV8_9MYCO</name>
<evidence type="ECO:0000313" key="4">
    <source>
        <dbReference type="EMBL" id="ORC05942.1"/>
    </source>
</evidence>
<dbReference type="Gene3D" id="3.30.70.1230">
    <property type="entry name" value="Nucleotide cyclase"/>
    <property type="match status" value="1"/>
</dbReference>
<evidence type="ECO:0000313" key="6">
    <source>
        <dbReference type="Proteomes" id="UP000192335"/>
    </source>
</evidence>
<comment type="similarity">
    <text evidence="1">Belongs to the adenylyl cyclase class-3 family.</text>
</comment>
<dbReference type="EC" id="4.6.1.1" evidence="5"/>
<evidence type="ECO:0000256" key="2">
    <source>
        <dbReference type="SAM" id="MobiDB-lite"/>
    </source>
</evidence>
<feature type="region of interest" description="Disordered" evidence="2">
    <location>
        <begin position="135"/>
        <end position="190"/>
    </location>
</feature>
<accession>A0A8E2IMV8</accession>
<sequence length="190" mass="19677">MAVFGAPAALEDHALRACLAAVAIQREIQPFAGDIERDDGVALRLRVGLNAGQVIAGEINSGPAGYTAIGEPVVMAQRMESAAPPGGVMISESTGRLLENAAVLGDYELGQIKGTDVPVPAHRLLAVGGVLRKTRGRRGPGGLTHGAASRRSGRRRSDERRSHLRFTAGNGNGPQGFCRNLPGNGGLASQ</sequence>
<reference evidence="4 6" key="1">
    <citation type="submission" date="2017-02" db="EMBL/GenBank/DDBJ databases">
        <title>Mycobacterium kansasii genomes.</title>
        <authorList>
            <person name="Borowka P."/>
            <person name="Strapagiel D."/>
            <person name="Marciniak B."/>
            <person name="Lach J."/>
            <person name="Bakula Z."/>
            <person name="Van Ingen J."/>
            <person name="Safianowska A."/>
            <person name="Brzostek A."/>
            <person name="Dziadek J."/>
            <person name="Jagielski T."/>
        </authorList>
    </citation>
    <scope>NUCLEOTIDE SEQUENCE [LARGE SCALE GENOMIC DNA]</scope>
    <source>
        <strain evidence="4 6">12MK</strain>
    </source>
</reference>
<dbReference type="GO" id="GO:0035556">
    <property type="term" value="P:intracellular signal transduction"/>
    <property type="evidence" value="ECO:0007669"/>
    <property type="project" value="InterPro"/>
</dbReference>
<protein>
    <submittedName>
        <fullName evidence="5">Adenylate cyclase 2</fullName>
        <ecNumber evidence="5">4.6.1.1</ecNumber>
    </submittedName>
</protein>
<proteinExistence type="inferred from homology"/>
<dbReference type="GO" id="GO:0006171">
    <property type="term" value="P:cAMP biosynthetic process"/>
    <property type="evidence" value="ECO:0007669"/>
    <property type="project" value="TreeGrafter"/>
</dbReference>
<dbReference type="Proteomes" id="UP000192335">
    <property type="component" value="Unassembled WGS sequence"/>
</dbReference>
<dbReference type="InterPro" id="IPR050697">
    <property type="entry name" value="Adenylyl/Guanylyl_Cyclase_3/4"/>
</dbReference>
<dbReference type="EMBL" id="UPHM01000091">
    <property type="protein sequence ID" value="VAZ96084.1"/>
    <property type="molecule type" value="Genomic_DNA"/>
</dbReference>
<dbReference type="EMBL" id="MWQA01000001">
    <property type="protein sequence ID" value="ORC05942.1"/>
    <property type="molecule type" value="Genomic_DNA"/>
</dbReference>
<organism evidence="4 6">
    <name type="scientific">Mycobacterium persicum</name>
    <dbReference type="NCBI Taxonomy" id="1487726"/>
    <lineage>
        <taxon>Bacteria</taxon>
        <taxon>Bacillati</taxon>
        <taxon>Actinomycetota</taxon>
        <taxon>Actinomycetes</taxon>
        <taxon>Mycobacteriales</taxon>
        <taxon>Mycobacteriaceae</taxon>
        <taxon>Mycobacterium</taxon>
    </lineage>
</organism>
<comment type="caution">
    <text evidence="4">The sequence shown here is derived from an EMBL/GenBank/DDBJ whole genome shotgun (WGS) entry which is preliminary data.</text>
</comment>
<evidence type="ECO:0000259" key="3">
    <source>
        <dbReference type="PROSITE" id="PS50125"/>
    </source>
</evidence>
<dbReference type="Pfam" id="PF00211">
    <property type="entry name" value="Guanylate_cyc"/>
    <property type="match status" value="1"/>
</dbReference>
<feature type="domain" description="Guanylate cyclase" evidence="3">
    <location>
        <begin position="1"/>
        <end position="80"/>
    </location>
</feature>
<dbReference type="InterPro" id="IPR001054">
    <property type="entry name" value="A/G_cyclase"/>
</dbReference>
<evidence type="ECO:0000313" key="7">
    <source>
        <dbReference type="Proteomes" id="UP000271464"/>
    </source>
</evidence>
<dbReference type="PANTHER" id="PTHR43081">
    <property type="entry name" value="ADENYLATE CYCLASE, TERMINAL-DIFFERENTIATION SPECIFIC-RELATED"/>
    <property type="match status" value="1"/>
</dbReference>
<gene>
    <name evidence="5" type="primary">cyaB_1</name>
    <name evidence="4" type="ORF">B4U45_04040</name>
    <name evidence="5" type="ORF">LAUMK4_03380</name>
</gene>
<keyword evidence="7" id="KW-1185">Reference proteome</keyword>
<dbReference type="InterPro" id="IPR029787">
    <property type="entry name" value="Nucleotide_cyclase"/>
</dbReference>
<evidence type="ECO:0000313" key="5">
    <source>
        <dbReference type="EMBL" id="VAZ96084.1"/>
    </source>
</evidence>
<dbReference type="GO" id="GO:0004016">
    <property type="term" value="F:adenylate cyclase activity"/>
    <property type="evidence" value="ECO:0007669"/>
    <property type="project" value="UniProtKB-EC"/>
</dbReference>
<dbReference type="OrthoDB" id="4735712at2"/>
<dbReference type="PANTHER" id="PTHR43081:SF20">
    <property type="entry name" value="TWO-COMPONENT RESPONSE REGULATOR"/>
    <property type="match status" value="1"/>
</dbReference>
<reference evidence="5 7" key="2">
    <citation type="submission" date="2018-09" db="EMBL/GenBank/DDBJ databases">
        <authorList>
            <person name="Tagini F."/>
        </authorList>
    </citation>
    <scope>NUCLEOTIDE SEQUENCE [LARGE SCALE GENOMIC DNA]</scope>
    <source>
        <strain evidence="5 7">MK4</strain>
    </source>
</reference>